<dbReference type="OrthoDB" id="607558at2"/>
<evidence type="ECO:0000256" key="1">
    <source>
        <dbReference type="ARBA" id="ARBA00000085"/>
    </source>
</evidence>
<keyword evidence="4" id="KW-0808">Transferase</keyword>
<dbReference type="InterPro" id="IPR000014">
    <property type="entry name" value="PAS"/>
</dbReference>
<dbReference type="PROSITE" id="PS50112">
    <property type="entry name" value="PAS"/>
    <property type="match status" value="1"/>
</dbReference>
<dbReference type="Gene3D" id="3.30.565.10">
    <property type="entry name" value="Histidine kinase-like ATPase, C-terminal domain"/>
    <property type="match status" value="1"/>
</dbReference>
<comment type="catalytic activity">
    <reaction evidence="1">
        <text>ATP + protein L-histidine = ADP + protein N-phospho-L-histidine.</text>
        <dbReference type="EC" id="2.7.13.3"/>
    </reaction>
</comment>
<proteinExistence type="predicted"/>
<dbReference type="InterPro" id="IPR052162">
    <property type="entry name" value="Sensor_kinase/Photoreceptor"/>
</dbReference>
<dbReference type="InterPro" id="IPR001610">
    <property type="entry name" value="PAC"/>
</dbReference>
<keyword evidence="5" id="KW-0418">Kinase</keyword>
<feature type="domain" description="Histidine kinase" evidence="6">
    <location>
        <begin position="719"/>
        <end position="942"/>
    </location>
</feature>
<dbReference type="PROSITE" id="PS50109">
    <property type="entry name" value="HIS_KIN"/>
    <property type="match status" value="1"/>
</dbReference>
<dbReference type="PRINTS" id="PR00344">
    <property type="entry name" value="BCTRLSENSOR"/>
</dbReference>
<dbReference type="PANTHER" id="PTHR43304:SF1">
    <property type="entry name" value="PAC DOMAIN-CONTAINING PROTEIN"/>
    <property type="match status" value="1"/>
</dbReference>
<evidence type="ECO:0000259" key="7">
    <source>
        <dbReference type="PROSITE" id="PS50112"/>
    </source>
</evidence>
<dbReference type="AlphaFoldDB" id="A0A1I0SG56"/>
<dbReference type="RefSeq" id="WP_089904780.1">
    <property type="nucleotide sequence ID" value="NZ_FOJG01000003.1"/>
</dbReference>
<dbReference type="STRING" id="29529.SAMN04488122_6781"/>
<dbReference type="EC" id="2.7.13.3" evidence="2"/>
<dbReference type="NCBIfam" id="TIGR00229">
    <property type="entry name" value="sensory_box"/>
    <property type="match status" value="2"/>
</dbReference>
<dbReference type="SMART" id="SM00086">
    <property type="entry name" value="PAC"/>
    <property type="match status" value="4"/>
</dbReference>
<dbReference type="SUPFAM" id="SSF55785">
    <property type="entry name" value="PYP-like sensor domain (PAS domain)"/>
    <property type="match status" value="4"/>
</dbReference>
<gene>
    <name evidence="9" type="ORF">SAMN04488122_6781</name>
</gene>
<sequence>MNNASTVGLRFLEGGGEMGELTRNYPWENTILGHPDTWPQSLRTTLSILLNSRFPMFLWWSKELLCFYNDAYRPSMGVDGKHPGALGQLGAVIWEEAWDLIGPQVDQVMSGGGPTWDEDRLVPIWRNGRMEDVYWTYGYTPVIDEYGEINGVLVTCTETTEKVKQYLALRDTKNQLEFAIDAANLGTWDLNPVTNTFRGNDRLRSWFGLSGEGDIPLEAAIASIAAEDRDRVVTAIQRALEGENNGIYDIIYNIKPPGKSSGCYVKALGKAVFNEAGKPVRFNGTMNDITLEVIAERTLRQSESNFRALVLNAPVAMCVLKGPAYIVEIANSHILELWGKPADVMLGRPLFEGLPEVRNQGLEALLENVYYTGEHYVAKERPVSLPRNGKQELFYVNFTYEPMKDTSGNIIGIMVVAYDVTHSTEQRLAMKDAEERSRLAMEVSELGSYDVNLLTNAMIASPRMEEIFGFGNDPSRYDYLDAVYWEDLPIRNKAYEAAMRTGELFYEIRIIHPDKSLHWIRAKGRVYFDQQKTPVRLLGAIMDITDQKIRVDALEESNKRFRLIADAMPQLVWIADTNGKVVYYNTRIQEYQMAHTVTPDGGYYWHSIVHPDDLESTDQLWKDAVAGRADYVKEHRILMKDGAYRWHLSRAIAERNINGDVIQWYGTATEIDAIKKAQEAIAESEATLRQQVEARTYELATANNQLRQTNQELEQFAYIASHDLQEPLRKMRTFAGMIKRTDDLSAKYLDKIEHSAARMSTLIQDVLHFSRLSDAGTGFQLTDMEHIWQQISADFELLIAEKEAILSHGPLPQLEVVPFQVNQLFANLISNALKFSKEGTTPRISLTAEKATPEELLAHFGRVVEKAYCVLTFSDNGIGFKQDHADKIFKIFQRLHSKDEYSGTGIGLAICKKIVHNHHGSILALSSPGNGAVFQVLLPYTQ</sequence>
<dbReference type="InterPro" id="IPR003594">
    <property type="entry name" value="HATPase_dom"/>
</dbReference>
<evidence type="ECO:0000256" key="3">
    <source>
        <dbReference type="ARBA" id="ARBA00022553"/>
    </source>
</evidence>
<dbReference type="InterPro" id="IPR005467">
    <property type="entry name" value="His_kinase_dom"/>
</dbReference>
<dbReference type="InterPro" id="IPR036890">
    <property type="entry name" value="HATPase_C_sf"/>
</dbReference>
<evidence type="ECO:0000313" key="9">
    <source>
        <dbReference type="EMBL" id="SEW57432.1"/>
    </source>
</evidence>
<dbReference type="Pfam" id="PF13188">
    <property type="entry name" value="PAS_8"/>
    <property type="match status" value="1"/>
</dbReference>
<evidence type="ECO:0000256" key="5">
    <source>
        <dbReference type="ARBA" id="ARBA00022777"/>
    </source>
</evidence>
<evidence type="ECO:0000313" key="10">
    <source>
        <dbReference type="Proteomes" id="UP000199310"/>
    </source>
</evidence>
<feature type="domain" description="PAC" evidence="8">
    <location>
        <begin position="631"/>
        <end position="683"/>
    </location>
</feature>
<dbReference type="Pfam" id="PF00512">
    <property type="entry name" value="HisKA"/>
    <property type="match status" value="1"/>
</dbReference>
<dbReference type="InterPro" id="IPR036097">
    <property type="entry name" value="HisK_dim/P_sf"/>
</dbReference>
<dbReference type="SMART" id="SM00388">
    <property type="entry name" value="HisKA"/>
    <property type="match status" value="1"/>
</dbReference>
<dbReference type="InterPro" id="IPR000700">
    <property type="entry name" value="PAS-assoc_C"/>
</dbReference>
<accession>A0A1I0SG56</accession>
<name>A0A1I0SG56_9BACT</name>
<dbReference type="InterPro" id="IPR003661">
    <property type="entry name" value="HisK_dim/P_dom"/>
</dbReference>
<dbReference type="Gene3D" id="3.30.450.20">
    <property type="entry name" value="PAS domain"/>
    <property type="match status" value="5"/>
</dbReference>
<reference evidence="10" key="1">
    <citation type="submission" date="2016-10" db="EMBL/GenBank/DDBJ databases">
        <authorList>
            <person name="Varghese N."/>
            <person name="Submissions S."/>
        </authorList>
    </citation>
    <scope>NUCLEOTIDE SEQUENCE [LARGE SCALE GENOMIC DNA]</scope>
    <source>
        <strain evidence="10">DSM 3695</strain>
    </source>
</reference>
<dbReference type="SMART" id="SM00091">
    <property type="entry name" value="PAS"/>
    <property type="match status" value="3"/>
</dbReference>
<dbReference type="InterPro" id="IPR013656">
    <property type="entry name" value="PAS_4"/>
</dbReference>
<feature type="domain" description="PAC" evidence="8">
    <location>
        <begin position="379"/>
        <end position="432"/>
    </location>
</feature>
<feature type="domain" description="PAS" evidence="7">
    <location>
        <begin position="557"/>
        <end position="628"/>
    </location>
</feature>
<dbReference type="SUPFAM" id="SSF47384">
    <property type="entry name" value="Homodimeric domain of signal transducing histidine kinase"/>
    <property type="match status" value="1"/>
</dbReference>
<dbReference type="SMART" id="SM00387">
    <property type="entry name" value="HATPase_c"/>
    <property type="match status" value="1"/>
</dbReference>
<dbReference type="Pfam" id="PF02518">
    <property type="entry name" value="HATPase_c"/>
    <property type="match status" value="1"/>
</dbReference>
<keyword evidence="10" id="KW-1185">Reference proteome</keyword>
<dbReference type="Proteomes" id="UP000199310">
    <property type="component" value="Unassembled WGS sequence"/>
</dbReference>
<dbReference type="EMBL" id="FOJG01000003">
    <property type="protein sequence ID" value="SEW57432.1"/>
    <property type="molecule type" value="Genomic_DNA"/>
</dbReference>
<evidence type="ECO:0000259" key="8">
    <source>
        <dbReference type="PROSITE" id="PS50113"/>
    </source>
</evidence>
<dbReference type="Pfam" id="PF08448">
    <property type="entry name" value="PAS_4"/>
    <property type="match status" value="1"/>
</dbReference>
<evidence type="ECO:0000259" key="6">
    <source>
        <dbReference type="PROSITE" id="PS50109"/>
    </source>
</evidence>
<dbReference type="Gene3D" id="1.10.287.130">
    <property type="match status" value="1"/>
</dbReference>
<dbReference type="Pfam" id="PF08447">
    <property type="entry name" value="PAS_3"/>
    <property type="match status" value="2"/>
</dbReference>
<dbReference type="Gene3D" id="2.10.70.100">
    <property type="match status" value="1"/>
</dbReference>
<dbReference type="FunFam" id="3.30.450.20:FF:000099">
    <property type="entry name" value="Sensory box sensor histidine kinase"/>
    <property type="match status" value="1"/>
</dbReference>
<evidence type="ECO:0000256" key="2">
    <source>
        <dbReference type="ARBA" id="ARBA00012438"/>
    </source>
</evidence>
<feature type="domain" description="PAC" evidence="8">
    <location>
        <begin position="504"/>
        <end position="556"/>
    </location>
</feature>
<keyword evidence="3" id="KW-0597">Phosphoprotein</keyword>
<protein>
    <recommendedName>
        <fullName evidence="2">histidine kinase</fullName>
        <ecNumber evidence="2">2.7.13.3</ecNumber>
    </recommendedName>
</protein>
<dbReference type="CDD" id="cd00130">
    <property type="entry name" value="PAS"/>
    <property type="match status" value="3"/>
</dbReference>
<dbReference type="GO" id="GO:0000155">
    <property type="term" value="F:phosphorelay sensor kinase activity"/>
    <property type="evidence" value="ECO:0007669"/>
    <property type="project" value="InterPro"/>
</dbReference>
<dbReference type="InterPro" id="IPR035965">
    <property type="entry name" value="PAS-like_dom_sf"/>
</dbReference>
<dbReference type="PANTHER" id="PTHR43304">
    <property type="entry name" value="PHYTOCHROME-LIKE PROTEIN CPH1"/>
    <property type="match status" value="1"/>
</dbReference>
<dbReference type="InterPro" id="IPR013655">
    <property type="entry name" value="PAS_fold_3"/>
</dbReference>
<dbReference type="CDD" id="cd00082">
    <property type="entry name" value="HisKA"/>
    <property type="match status" value="1"/>
</dbReference>
<dbReference type="PROSITE" id="PS50113">
    <property type="entry name" value="PAC"/>
    <property type="match status" value="3"/>
</dbReference>
<evidence type="ECO:0000256" key="4">
    <source>
        <dbReference type="ARBA" id="ARBA00022679"/>
    </source>
</evidence>
<organism evidence="9 10">
    <name type="scientific">Chitinophaga arvensicola</name>
    <dbReference type="NCBI Taxonomy" id="29529"/>
    <lineage>
        <taxon>Bacteria</taxon>
        <taxon>Pseudomonadati</taxon>
        <taxon>Bacteroidota</taxon>
        <taxon>Chitinophagia</taxon>
        <taxon>Chitinophagales</taxon>
        <taxon>Chitinophagaceae</taxon>
        <taxon>Chitinophaga</taxon>
    </lineage>
</organism>
<dbReference type="InterPro" id="IPR004358">
    <property type="entry name" value="Sig_transdc_His_kin-like_C"/>
</dbReference>
<dbReference type="SUPFAM" id="SSF55874">
    <property type="entry name" value="ATPase domain of HSP90 chaperone/DNA topoisomerase II/histidine kinase"/>
    <property type="match status" value="1"/>
</dbReference>